<dbReference type="Proteomes" id="UP000468443">
    <property type="component" value="Unassembled WGS sequence"/>
</dbReference>
<organism evidence="1 2">
    <name type="scientific">Muriicola jejuensis</name>
    <dbReference type="NCBI Taxonomy" id="504488"/>
    <lineage>
        <taxon>Bacteria</taxon>
        <taxon>Pseudomonadati</taxon>
        <taxon>Bacteroidota</taxon>
        <taxon>Flavobacteriia</taxon>
        <taxon>Flavobacteriales</taxon>
        <taxon>Flavobacteriaceae</taxon>
        <taxon>Muriicola</taxon>
    </lineage>
</organism>
<gene>
    <name evidence="1" type="ORF">GWK09_06635</name>
</gene>
<reference evidence="1 2" key="1">
    <citation type="submission" date="2020-01" db="EMBL/GenBank/DDBJ databases">
        <title>Muriicola jejuensis KCTC 22299.</title>
        <authorList>
            <person name="Wang G."/>
        </authorList>
    </citation>
    <scope>NUCLEOTIDE SEQUENCE [LARGE SCALE GENOMIC DNA]</scope>
    <source>
        <strain evidence="1 2">KCTC 22299</strain>
    </source>
</reference>
<evidence type="ECO:0000313" key="2">
    <source>
        <dbReference type="Proteomes" id="UP000468443"/>
    </source>
</evidence>
<name>A0A6P0UAD9_9FLAO</name>
<sequence length="207" mass="22774">MKIPLSLSLLFLVAHLAQSQKTVVKEMLLPHITNIQVDVESFSEVRLETTVGVELRLEAIMEGEYQKDIAVEITESGNTLLIAGSFQPYFESPNDKLSAHKVVAVTLLLQVPEDRFIGLYGTSGRILVKGAYRELVIVLNDGSCTLDNPEGEIRVATQSGDMYLTVESGILKASSRYGKVEIQKIPPGENRYTLESVSGDIYVSRGD</sequence>
<proteinExistence type="predicted"/>
<evidence type="ECO:0008006" key="3">
    <source>
        <dbReference type="Google" id="ProtNLM"/>
    </source>
</evidence>
<accession>A0A6P0UAD9</accession>
<keyword evidence="2" id="KW-1185">Reference proteome</keyword>
<dbReference type="AlphaFoldDB" id="A0A6P0UAD9"/>
<protein>
    <recommendedName>
        <fullName evidence="3">DUF4097 family beta strand repeat protein</fullName>
    </recommendedName>
</protein>
<dbReference type="RefSeq" id="WP_163692204.1">
    <property type="nucleotide sequence ID" value="NZ_FXTW01000001.1"/>
</dbReference>
<evidence type="ECO:0000313" key="1">
    <source>
        <dbReference type="EMBL" id="NER10185.1"/>
    </source>
</evidence>
<dbReference type="EMBL" id="JAABOP010000001">
    <property type="protein sequence ID" value="NER10185.1"/>
    <property type="molecule type" value="Genomic_DNA"/>
</dbReference>
<comment type="caution">
    <text evidence="1">The sequence shown here is derived from an EMBL/GenBank/DDBJ whole genome shotgun (WGS) entry which is preliminary data.</text>
</comment>